<evidence type="ECO:0000256" key="5">
    <source>
        <dbReference type="ARBA" id="ARBA00022777"/>
    </source>
</evidence>
<keyword evidence="11" id="KW-0812">Transmembrane</keyword>
<dbReference type="InterPro" id="IPR025669">
    <property type="entry name" value="AAA_dom"/>
</dbReference>
<evidence type="ECO:0000256" key="4">
    <source>
        <dbReference type="ARBA" id="ARBA00022741"/>
    </source>
</evidence>
<keyword evidence="9" id="KW-0175">Coiled coil</keyword>
<evidence type="ECO:0000256" key="6">
    <source>
        <dbReference type="ARBA" id="ARBA00022840"/>
    </source>
</evidence>
<comment type="catalytic activity">
    <reaction evidence="8">
        <text>L-tyrosyl-[protein] + ATP = O-phospho-L-tyrosyl-[protein] + ADP + H(+)</text>
        <dbReference type="Rhea" id="RHEA:10596"/>
        <dbReference type="Rhea" id="RHEA-COMP:10136"/>
        <dbReference type="Rhea" id="RHEA-COMP:20101"/>
        <dbReference type="ChEBI" id="CHEBI:15378"/>
        <dbReference type="ChEBI" id="CHEBI:30616"/>
        <dbReference type="ChEBI" id="CHEBI:46858"/>
        <dbReference type="ChEBI" id="CHEBI:61978"/>
        <dbReference type="ChEBI" id="CHEBI:456216"/>
        <dbReference type="EC" id="2.7.10.2"/>
    </reaction>
</comment>
<keyword evidence="6" id="KW-0067">ATP-binding</keyword>
<evidence type="ECO:0000256" key="7">
    <source>
        <dbReference type="ARBA" id="ARBA00023137"/>
    </source>
</evidence>
<sequence length="765" mass="85605">MNTQNNLSEFDQTGLTESSGFEIDLLSLASRHWKLLLLGLIVGLVLGELYYRKAGPEYDATARILVEKKVSVQLKDGDAKIYGDRAEHIKLIMSPLIVNIAIENQNLDKLPSLLGEENPAGEILDTLVVKRTAGRDRSFSNVLDLSYRNRYKEDAKTILSAIIEAYQEYLTRNQNKNQKKSLELITQANDELEVKLNKKKEEYQKFRDNAPLYWNAAPGVKGVGSSVTNVHRDRFLKLEEKRREVVTRQAETKARIISLEEAVAARQSPKKLERMVRIFLSYQTGRGGQSAATQLNPDLVTLESRLVPLVLRERSLLREFGKDHSDVIGIREQINALRDIYRQKGIDISESGITDEGIEEGAVKIDFVALYIQSLKQLLVELKQRKLTFDELIALESQESKKLSRYLMEDQTHSDEIERLKTIWQIAVDQLNRTTLSKNHSGYSMEKMAPVRAELSFKRHLKFLGGGVVGGMLVLFGFIYLRAFLDTTVHTVNDIRDNFNLPILGAIPEFAPIATKELKQIDSHKIAPELYYFHKPGSIEAESFRSVRTALYVIAASDKAQVIQVTSPLSGDGKTTLIGNLAVAMANSGKSVLLIDADMRHRSVHLLFGLRHNIGVSDVLTGEIEFLNAVQKTGFKNLSALTAGEEPENPAELLASPTFKKMLSEAKSQFDFILIDTPPLLAVSDPCIVAPQTDGLLLILRLKKDSRADITRAAELLDTHNIDVLGAIVNGVEISPDEQTYGNYYSSEQQEETKNNLAEAMVSQS</sequence>
<evidence type="ECO:0000256" key="9">
    <source>
        <dbReference type="SAM" id="Coils"/>
    </source>
</evidence>
<dbReference type="PANTHER" id="PTHR32309">
    <property type="entry name" value="TYROSINE-PROTEIN KINASE"/>
    <property type="match status" value="1"/>
</dbReference>
<dbReference type="InterPro" id="IPR050445">
    <property type="entry name" value="Bact_polysacc_biosynth/exp"/>
</dbReference>
<reference evidence="13" key="1">
    <citation type="submission" date="2018-06" db="EMBL/GenBank/DDBJ databases">
        <authorList>
            <person name="Zhirakovskaya E."/>
        </authorList>
    </citation>
    <scope>NUCLEOTIDE SEQUENCE</scope>
</reference>
<dbReference type="InterPro" id="IPR027417">
    <property type="entry name" value="P-loop_NTPase"/>
</dbReference>
<dbReference type="AlphaFoldDB" id="A0A3B1DSR1"/>
<evidence type="ECO:0000313" key="13">
    <source>
        <dbReference type="EMBL" id="VAX39873.1"/>
    </source>
</evidence>
<dbReference type="CDD" id="cd05387">
    <property type="entry name" value="BY-kinase"/>
    <property type="match status" value="1"/>
</dbReference>
<dbReference type="NCBIfam" id="TIGR01007">
    <property type="entry name" value="eps_fam"/>
    <property type="match status" value="1"/>
</dbReference>
<feature type="transmembrane region" description="Helical" evidence="11">
    <location>
        <begin position="461"/>
        <end position="481"/>
    </location>
</feature>
<keyword evidence="11" id="KW-0472">Membrane</keyword>
<evidence type="ECO:0000256" key="10">
    <source>
        <dbReference type="SAM" id="MobiDB-lite"/>
    </source>
</evidence>
<keyword evidence="3" id="KW-0808">Transferase</keyword>
<gene>
    <name evidence="13" type="ORF">MNBD_PLANCTO02-54</name>
</gene>
<dbReference type="EMBL" id="UOGL01000378">
    <property type="protein sequence ID" value="VAX39873.1"/>
    <property type="molecule type" value="Genomic_DNA"/>
</dbReference>
<evidence type="ECO:0000256" key="1">
    <source>
        <dbReference type="ARBA" id="ARBA00007316"/>
    </source>
</evidence>
<evidence type="ECO:0000256" key="8">
    <source>
        <dbReference type="ARBA" id="ARBA00051245"/>
    </source>
</evidence>
<dbReference type="GO" id="GO:0004715">
    <property type="term" value="F:non-membrane spanning protein tyrosine kinase activity"/>
    <property type="evidence" value="ECO:0007669"/>
    <property type="project" value="UniProtKB-EC"/>
</dbReference>
<dbReference type="EC" id="2.7.10.2" evidence="2"/>
<proteinExistence type="inferred from homology"/>
<evidence type="ECO:0000256" key="2">
    <source>
        <dbReference type="ARBA" id="ARBA00011903"/>
    </source>
</evidence>
<keyword evidence="5" id="KW-0418">Kinase</keyword>
<keyword evidence="7" id="KW-0829">Tyrosine-protein kinase</keyword>
<keyword evidence="4" id="KW-0547">Nucleotide-binding</keyword>
<dbReference type="SUPFAM" id="SSF52540">
    <property type="entry name" value="P-loop containing nucleoside triphosphate hydrolases"/>
    <property type="match status" value="1"/>
</dbReference>
<dbReference type="GO" id="GO:0005524">
    <property type="term" value="F:ATP binding"/>
    <property type="evidence" value="ECO:0007669"/>
    <property type="project" value="UniProtKB-KW"/>
</dbReference>
<accession>A0A3B1DSR1</accession>
<dbReference type="Gene3D" id="3.40.50.300">
    <property type="entry name" value="P-loop containing nucleotide triphosphate hydrolases"/>
    <property type="match status" value="1"/>
</dbReference>
<feature type="coiled-coil region" evidence="9">
    <location>
        <begin position="175"/>
        <end position="209"/>
    </location>
</feature>
<name>A0A3B1DSR1_9ZZZZ</name>
<feature type="region of interest" description="Disordered" evidence="10">
    <location>
        <begin position="746"/>
        <end position="765"/>
    </location>
</feature>
<evidence type="ECO:0000259" key="12">
    <source>
        <dbReference type="Pfam" id="PF13614"/>
    </source>
</evidence>
<organism evidence="13">
    <name type="scientific">hydrothermal vent metagenome</name>
    <dbReference type="NCBI Taxonomy" id="652676"/>
    <lineage>
        <taxon>unclassified sequences</taxon>
        <taxon>metagenomes</taxon>
        <taxon>ecological metagenomes</taxon>
    </lineage>
</organism>
<dbReference type="GO" id="GO:0005886">
    <property type="term" value="C:plasma membrane"/>
    <property type="evidence" value="ECO:0007669"/>
    <property type="project" value="TreeGrafter"/>
</dbReference>
<protein>
    <recommendedName>
        <fullName evidence="2">non-specific protein-tyrosine kinase</fullName>
        <ecNumber evidence="2">2.7.10.2</ecNumber>
    </recommendedName>
</protein>
<feature type="domain" description="AAA" evidence="12">
    <location>
        <begin position="561"/>
        <end position="683"/>
    </location>
</feature>
<dbReference type="InterPro" id="IPR005702">
    <property type="entry name" value="Wzc-like_C"/>
</dbReference>
<evidence type="ECO:0000256" key="3">
    <source>
        <dbReference type="ARBA" id="ARBA00022679"/>
    </source>
</evidence>
<comment type="similarity">
    <text evidence="1">Belongs to the CpsD/CapB family.</text>
</comment>
<dbReference type="Pfam" id="PF13614">
    <property type="entry name" value="AAA_31"/>
    <property type="match status" value="1"/>
</dbReference>
<dbReference type="PANTHER" id="PTHR32309:SF13">
    <property type="entry name" value="FERRIC ENTEROBACTIN TRANSPORT PROTEIN FEPE"/>
    <property type="match status" value="1"/>
</dbReference>
<keyword evidence="11" id="KW-1133">Transmembrane helix</keyword>
<evidence type="ECO:0000256" key="11">
    <source>
        <dbReference type="SAM" id="Phobius"/>
    </source>
</evidence>